<dbReference type="Gene3D" id="3.40.50.300">
    <property type="entry name" value="P-loop containing nucleotide triphosphate hydrolases"/>
    <property type="match status" value="1"/>
</dbReference>
<dbReference type="STRING" id="360411.AC812_11985"/>
<name>A0A0P6XQE8_9CHLR</name>
<protein>
    <submittedName>
        <fullName evidence="5">Polyphosphate kinase</fullName>
    </submittedName>
</protein>
<keyword evidence="2 5" id="KW-0418">Kinase</keyword>
<dbReference type="SUPFAM" id="SSF52540">
    <property type="entry name" value="P-loop containing nucleoside triphosphate hydrolases"/>
    <property type="match status" value="1"/>
</dbReference>
<evidence type="ECO:0000313" key="5">
    <source>
        <dbReference type="EMBL" id="KPL74516.1"/>
    </source>
</evidence>
<organism evidence="5 6">
    <name type="scientific">Bellilinea caldifistulae</name>
    <dbReference type="NCBI Taxonomy" id="360411"/>
    <lineage>
        <taxon>Bacteria</taxon>
        <taxon>Bacillati</taxon>
        <taxon>Chloroflexota</taxon>
        <taxon>Anaerolineae</taxon>
        <taxon>Anaerolineales</taxon>
        <taxon>Anaerolineaceae</taxon>
        <taxon>Bellilinea</taxon>
    </lineage>
</organism>
<evidence type="ECO:0000259" key="4">
    <source>
        <dbReference type="Pfam" id="PF03976"/>
    </source>
</evidence>
<dbReference type="PANTHER" id="PTHR34383">
    <property type="entry name" value="POLYPHOSPHATE:AMP PHOSPHOTRANSFERASE-RELATED"/>
    <property type="match status" value="1"/>
</dbReference>
<dbReference type="GO" id="GO:0006797">
    <property type="term" value="P:polyphosphate metabolic process"/>
    <property type="evidence" value="ECO:0007669"/>
    <property type="project" value="InterPro"/>
</dbReference>
<feature type="domain" description="Polyphosphate kinase-2-related" evidence="4">
    <location>
        <begin position="29"/>
        <end position="253"/>
    </location>
</feature>
<dbReference type="GO" id="GO:0008976">
    <property type="term" value="F:polyphosphate kinase activity"/>
    <property type="evidence" value="ECO:0007669"/>
    <property type="project" value="InterPro"/>
</dbReference>
<keyword evidence="6" id="KW-1185">Reference proteome</keyword>
<dbReference type="RefSeq" id="WP_061918778.1">
    <property type="nucleotide sequence ID" value="NZ_DF967971.1"/>
</dbReference>
<evidence type="ECO:0000256" key="2">
    <source>
        <dbReference type="ARBA" id="ARBA00022777"/>
    </source>
</evidence>
<proteinExistence type="predicted"/>
<dbReference type="InterPro" id="IPR022488">
    <property type="entry name" value="PPK2-related"/>
</dbReference>
<dbReference type="PANTHER" id="PTHR34383:SF3">
    <property type="entry name" value="POLYPHOSPHATE:AMP PHOSPHOTRANSFERASE"/>
    <property type="match status" value="1"/>
</dbReference>
<gene>
    <name evidence="5" type="ORF">AC812_11985</name>
</gene>
<dbReference type="AlphaFoldDB" id="A0A0P6XQE8"/>
<dbReference type="InterPro" id="IPR027417">
    <property type="entry name" value="P-loop_NTPase"/>
</dbReference>
<evidence type="ECO:0000256" key="3">
    <source>
        <dbReference type="SAM" id="Coils"/>
    </source>
</evidence>
<accession>A0A0P6XQE8</accession>
<dbReference type="PIRSF" id="PIRSF028756">
    <property type="entry name" value="PPK2_prd"/>
    <property type="match status" value="1"/>
</dbReference>
<dbReference type="NCBIfam" id="TIGR03709">
    <property type="entry name" value="PPK2_rel_1"/>
    <property type="match status" value="1"/>
</dbReference>
<dbReference type="PATRIC" id="fig|360411.5.peg.2221"/>
<dbReference type="Pfam" id="PF03976">
    <property type="entry name" value="PPK2"/>
    <property type="match status" value="1"/>
</dbReference>
<feature type="coiled-coil region" evidence="3">
    <location>
        <begin position="29"/>
        <end position="56"/>
    </location>
</feature>
<comment type="caution">
    <text evidence="5">The sequence shown here is derived from an EMBL/GenBank/DDBJ whole genome shotgun (WGS) entry which is preliminary data.</text>
</comment>
<dbReference type="OrthoDB" id="9775224at2"/>
<dbReference type="InterPro" id="IPR016898">
    <property type="entry name" value="Polyphosphate_phosphotransfera"/>
</dbReference>
<keyword evidence="3" id="KW-0175">Coiled coil</keyword>
<keyword evidence="1" id="KW-0808">Transferase</keyword>
<dbReference type="Proteomes" id="UP000050514">
    <property type="component" value="Unassembled WGS sequence"/>
</dbReference>
<evidence type="ECO:0000256" key="1">
    <source>
        <dbReference type="ARBA" id="ARBA00022679"/>
    </source>
</evidence>
<sequence length="267" mass="31504">MDKYRVKPEEKIRLKDWDPDETDSFDGGKDEGRERLQELNRELESLQELLYAEHKHKVLIVLQGMDTSGKDGVIRHVFEGVNPQGVRVANFKVPTPEELDHDYLWRVHRQTPAKGEIVIFNRSHYEDVLVVRVHGLVAEEVWKRRFAHINDFERMLAEEGTLILKFFLHIDAEEQKKRLQARLDDPTKHWKFNVGDLKERARWADYMQAYEDVLNKTSTEFAPWYIVPSNKKWYRNLVIASVLVDALKGLKMQFPQPKEDLSQVVIE</sequence>
<dbReference type="EMBL" id="LGHJ01000017">
    <property type="protein sequence ID" value="KPL74516.1"/>
    <property type="molecule type" value="Genomic_DNA"/>
</dbReference>
<dbReference type="InterPro" id="IPR022300">
    <property type="entry name" value="PPK2-rel_1"/>
</dbReference>
<evidence type="ECO:0000313" key="6">
    <source>
        <dbReference type="Proteomes" id="UP000050514"/>
    </source>
</evidence>
<reference evidence="5 6" key="1">
    <citation type="submission" date="2015-07" db="EMBL/GenBank/DDBJ databases">
        <title>Draft genome of Bellilinea caldifistulae DSM 17877.</title>
        <authorList>
            <person name="Hemp J."/>
            <person name="Ward L.M."/>
            <person name="Pace L.A."/>
            <person name="Fischer W.W."/>
        </authorList>
    </citation>
    <scope>NUCLEOTIDE SEQUENCE [LARGE SCALE GENOMIC DNA]</scope>
    <source>
        <strain evidence="5 6">GOMI-1</strain>
    </source>
</reference>